<dbReference type="STRING" id="578942.SAMN05216289_11949"/>
<dbReference type="PROSITE" id="PS50995">
    <property type="entry name" value="HTH_MARR_2"/>
    <property type="match status" value="1"/>
</dbReference>
<keyword evidence="3" id="KW-0804">Transcription</keyword>
<dbReference type="SUPFAM" id="SSF46785">
    <property type="entry name" value="Winged helix' DNA-binding domain"/>
    <property type="match status" value="1"/>
</dbReference>
<keyword evidence="1" id="KW-0805">Transcription regulation</keyword>
<organism evidence="5 6">
    <name type="scientific">Dokdonella immobilis</name>
    <dbReference type="NCBI Taxonomy" id="578942"/>
    <lineage>
        <taxon>Bacteria</taxon>
        <taxon>Pseudomonadati</taxon>
        <taxon>Pseudomonadota</taxon>
        <taxon>Gammaproteobacteria</taxon>
        <taxon>Lysobacterales</taxon>
        <taxon>Rhodanobacteraceae</taxon>
        <taxon>Dokdonella</taxon>
    </lineage>
</organism>
<dbReference type="Pfam" id="PF01047">
    <property type="entry name" value="MarR"/>
    <property type="match status" value="1"/>
</dbReference>
<dbReference type="PRINTS" id="PR00598">
    <property type="entry name" value="HTHMARR"/>
</dbReference>
<dbReference type="EMBL" id="FOVF01000019">
    <property type="protein sequence ID" value="SFN40533.1"/>
    <property type="molecule type" value="Genomic_DNA"/>
</dbReference>
<dbReference type="PANTHER" id="PTHR33164:SF64">
    <property type="entry name" value="TRANSCRIPTIONAL REGULATOR SLYA"/>
    <property type="match status" value="1"/>
</dbReference>
<dbReference type="GO" id="GO:0003700">
    <property type="term" value="F:DNA-binding transcription factor activity"/>
    <property type="evidence" value="ECO:0007669"/>
    <property type="project" value="InterPro"/>
</dbReference>
<sequence>MKSTPDSSFAYDLHDVTCLFRKHFDRRALRLGLTRAQWRALKSIRRREGLSQSELAEFLEMEPIAVGRVIDRLAVAGFVERRADPNDRRRWRLYLTVKAHGVTDDMEVIAAELRRESLVNIDDGDFGAFQRVLKQLRANLSAIESANESHES</sequence>
<name>A0A1I4YRZ2_9GAMM</name>
<dbReference type="PANTHER" id="PTHR33164">
    <property type="entry name" value="TRANSCRIPTIONAL REGULATOR, MARR FAMILY"/>
    <property type="match status" value="1"/>
</dbReference>
<dbReference type="PROSITE" id="PS01117">
    <property type="entry name" value="HTH_MARR_1"/>
    <property type="match status" value="1"/>
</dbReference>
<gene>
    <name evidence="5" type="ORF">SAMN05216289_11949</name>
</gene>
<accession>A0A1I4YRZ2</accession>
<proteinExistence type="predicted"/>
<protein>
    <submittedName>
        <fullName evidence="5">DNA-binding transcriptional regulator, MarR family</fullName>
    </submittedName>
</protein>
<evidence type="ECO:0000313" key="6">
    <source>
        <dbReference type="Proteomes" id="UP000198575"/>
    </source>
</evidence>
<dbReference type="InterPro" id="IPR039422">
    <property type="entry name" value="MarR/SlyA-like"/>
</dbReference>
<dbReference type="InterPro" id="IPR000835">
    <property type="entry name" value="HTH_MarR-typ"/>
</dbReference>
<evidence type="ECO:0000259" key="4">
    <source>
        <dbReference type="PROSITE" id="PS50995"/>
    </source>
</evidence>
<dbReference type="RefSeq" id="WP_092408666.1">
    <property type="nucleotide sequence ID" value="NZ_FOVF01000019.1"/>
</dbReference>
<evidence type="ECO:0000313" key="5">
    <source>
        <dbReference type="EMBL" id="SFN40533.1"/>
    </source>
</evidence>
<dbReference type="OrthoDB" id="32523at2"/>
<dbReference type="InterPro" id="IPR023187">
    <property type="entry name" value="Tscrpt_reg_MarR-type_CS"/>
</dbReference>
<dbReference type="Proteomes" id="UP000198575">
    <property type="component" value="Unassembled WGS sequence"/>
</dbReference>
<reference evidence="5 6" key="1">
    <citation type="submission" date="2016-10" db="EMBL/GenBank/DDBJ databases">
        <authorList>
            <person name="de Groot N.N."/>
        </authorList>
    </citation>
    <scope>NUCLEOTIDE SEQUENCE [LARGE SCALE GENOMIC DNA]</scope>
    <source>
        <strain evidence="5 6">CGMCC 1.7659</strain>
    </source>
</reference>
<dbReference type="SMART" id="SM00347">
    <property type="entry name" value="HTH_MARR"/>
    <property type="match status" value="1"/>
</dbReference>
<evidence type="ECO:0000256" key="1">
    <source>
        <dbReference type="ARBA" id="ARBA00023015"/>
    </source>
</evidence>
<feature type="domain" description="HTH marR-type" evidence="4">
    <location>
        <begin position="6"/>
        <end position="138"/>
    </location>
</feature>
<dbReference type="GO" id="GO:0006950">
    <property type="term" value="P:response to stress"/>
    <property type="evidence" value="ECO:0007669"/>
    <property type="project" value="TreeGrafter"/>
</dbReference>
<dbReference type="GO" id="GO:0003677">
    <property type="term" value="F:DNA binding"/>
    <property type="evidence" value="ECO:0007669"/>
    <property type="project" value="UniProtKB-KW"/>
</dbReference>
<dbReference type="InterPro" id="IPR036388">
    <property type="entry name" value="WH-like_DNA-bd_sf"/>
</dbReference>
<keyword evidence="6" id="KW-1185">Reference proteome</keyword>
<dbReference type="InterPro" id="IPR036390">
    <property type="entry name" value="WH_DNA-bd_sf"/>
</dbReference>
<dbReference type="Gene3D" id="1.10.10.10">
    <property type="entry name" value="Winged helix-like DNA-binding domain superfamily/Winged helix DNA-binding domain"/>
    <property type="match status" value="1"/>
</dbReference>
<keyword evidence="2 5" id="KW-0238">DNA-binding</keyword>
<dbReference type="AlphaFoldDB" id="A0A1I4YRZ2"/>
<evidence type="ECO:0000256" key="3">
    <source>
        <dbReference type="ARBA" id="ARBA00023163"/>
    </source>
</evidence>
<evidence type="ECO:0000256" key="2">
    <source>
        <dbReference type="ARBA" id="ARBA00023125"/>
    </source>
</evidence>